<gene>
    <name evidence="2" type="ORF">GCM10011617_06790</name>
</gene>
<reference evidence="2" key="1">
    <citation type="journal article" date="2014" name="Int. J. Syst. Evol. Microbiol.">
        <title>Complete genome sequence of Corynebacterium casei LMG S-19264T (=DSM 44701T), isolated from a smear-ripened cheese.</title>
        <authorList>
            <consortium name="US DOE Joint Genome Institute (JGI-PGF)"/>
            <person name="Walter F."/>
            <person name="Albersmeier A."/>
            <person name="Kalinowski J."/>
            <person name="Ruckert C."/>
        </authorList>
    </citation>
    <scope>NUCLEOTIDE SEQUENCE</scope>
    <source>
        <strain evidence="2">KCTC 32422</strain>
    </source>
</reference>
<keyword evidence="3" id="KW-1185">Reference proteome</keyword>
<protein>
    <submittedName>
        <fullName evidence="2">Uncharacterized protein</fullName>
    </submittedName>
</protein>
<evidence type="ECO:0000256" key="1">
    <source>
        <dbReference type="SAM" id="Coils"/>
    </source>
</evidence>
<keyword evidence="1" id="KW-0175">Coiled coil</keyword>
<proteinExistence type="predicted"/>
<sequence>MSNTITITDALNTLDELEAAQEAWSEGSYKKSNEELYAILDRCFTLHQQISGMQEGKRKLIKAINLRLSGMGMNPDKIPDLATKIVRCTFKDTGKRATSYARVIKFALTDKPVSQTMATYITNMGGIEEIRRTPKPGALTPSEIKAKLVETAEAELVTAQPLIGKLKLVDELQPANDSEFDFCAALVRKNDDGTGAIVYGSTTTSIVKTLLAEAAKKLAEAKEEAEAYDKLDDEAKARIAVIKEAAAQRAA</sequence>
<comment type="caution">
    <text evidence="2">The sequence shown here is derived from an EMBL/GenBank/DDBJ whole genome shotgun (WGS) entry which is preliminary data.</text>
</comment>
<accession>A0A918R9N1</accession>
<dbReference type="EMBL" id="BMZD01000002">
    <property type="protein sequence ID" value="GGZ90494.1"/>
    <property type="molecule type" value="Genomic_DNA"/>
</dbReference>
<dbReference type="AlphaFoldDB" id="A0A918R9N1"/>
<name>A0A918R9N1_9SPHN</name>
<dbReference type="Proteomes" id="UP000634139">
    <property type="component" value="Unassembled WGS sequence"/>
</dbReference>
<evidence type="ECO:0000313" key="2">
    <source>
        <dbReference type="EMBL" id="GGZ90494.1"/>
    </source>
</evidence>
<feature type="coiled-coil region" evidence="1">
    <location>
        <begin position="211"/>
        <end position="238"/>
    </location>
</feature>
<evidence type="ECO:0000313" key="3">
    <source>
        <dbReference type="Proteomes" id="UP000634139"/>
    </source>
</evidence>
<organism evidence="2 3">
    <name type="scientific">Novosphingobium arvoryzae</name>
    <dbReference type="NCBI Taxonomy" id="1256514"/>
    <lineage>
        <taxon>Bacteria</taxon>
        <taxon>Pseudomonadati</taxon>
        <taxon>Pseudomonadota</taxon>
        <taxon>Alphaproteobacteria</taxon>
        <taxon>Sphingomonadales</taxon>
        <taxon>Sphingomonadaceae</taxon>
        <taxon>Novosphingobium</taxon>
    </lineage>
</organism>
<reference evidence="2" key="2">
    <citation type="submission" date="2020-09" db="EMBL/GenBank/DDBJ databases">
        <authorList>
            <person name="Sun Q."/>
            <person name="Kim S."/>
        </authorList>
    </citation>
    <scope>NUCLEOTIDE SEQUENCE</scope>
    <source>
        <strain evidence="2">KCTC 32422</strain>
    </source>
</reference>